<evidence type="ECO:0000256" key="4">
    <source>
        <dbReference type="ARBA" id="ARBA00022989"/>
    </source>
</evidence>
<name>F2UW26_ACTVI</name>
<feature type="transmembrane region" description="Helical" evidence="8">
    <location>
        <begin position="76"/>
        <end position="97"/>
    </location>
</feature>
<keyword evidence="3 8" id="KW-0812">Transmembrane</keyword>
<comment type="caution">
    <text evidence="10">The sequence shown here is derived from an EMBL/GenBank/DDBJ whole genome shotgun (WGS) entry which is preliminary data.</text>
</comment>
<dbReference type="PRINTS" id="PR00171">
    <property type="entry name" value="SUGRTRNSPORT"/>
</dbReference>
<feature type="transmembrane region" description="Helical" evidence="8">
    <location>
        <begin position="397"/>
        <end position="424"/>
    </location>
</feature>
<evidence type="ECO:0000256" key="8">
    <source>
        <dbReference type="SAM" id="Phobius"/>
    </source>
</evidence>
<gene>
    <name evidence="10" type="ORF">HMPREF0059_00628</name>
</gene>
<feature type="transmembrane region" description="Helical" evidence="8">
    <location>
        <begin position="136"/>
        <end position="159"/>
    </location>
</feature>
<comment type="similarity">
    <text evidence="2 6">Belongs to the major facilitator superfamily. Sugar transporter (TC 2.A.1.1) family.</text>
</comment>
<dbReference type="InterPro" id="IPR003663">
    <property type="entry name" value="Sugar/inositol_transpt"/>
</dbReference>
<dbReference type="InterPro" id="IPR005829">
    <property type="entry name" value="Sugar_transporter_CS"/>
</dbReference>
<feature type="compositionally biased region" description="Polar residues" evidence="7">
    <location>
        <begin position="10"/>
        <end position="29"/>
    </location>
</feature>
<dbReference type="HOGENOM" id="CLU_001265_30_5_11"/>
<feature type="transmembrane region" description="Helical" evidence="8">
    <location>
        <begin position="210"/>
        <end position="232"/>
    </location>
</feature>
<dbReference type="Pfam" id="PF00083">
    <property type="entry name" value="Sugar_tr"/>
    <property type="match status" value="1"/>
</dbReference>
<dbReference type="PANTHER" id="PTHR48022">
    <property type="entry name" value="PLASTIDIC GLUCOSE TRANSPORTER 4"/>
    <property type="match status" value="1"/>
</dbReference>
<organism evidence="10 11">
    <name type="scientific">Actinomyces viscosus C505</name>
    <dbReference type="NCBI Taxonomy" id="562973"/>
    <lineage>
        <taxon>Bacteria</taxon>
        <taxon>Bacillati</taxon>
        <taxon>Actinomycetota</taxon>
        <taxon>Actinomycetes</taxon>
        <taxon>Actinomycetales</taxon>
        <taxon>Actinomycetaceae</taxon>
        <taxon>Actinomyces</taxon>
    </lineage>
</organism>
<feature type="transmembrane region" description="Helical" evidence="8">
    <location>
        <begin position="293"/>
        <end position="315"/>
    </location>
</feature>
<feature type="transmembrane region" description="Helical" evidence="8">
    <location>
        <begin position="467"/>
        <end position="485"/>
    </location>
</feature>
<evidence type="ECO:0000256" key="6">
    <source>
        <dbReference type="RuleBase" id="RU003346"/>
    </source>
</evidence>
<evidence type="ECO:0000313" key="10">
    <source>
        <dbReference type="EMBL" id="EGE39279.2"/>
    </source>
</evidence>
<evidence type="ECO:0000256" key="5">
    <source>
        <dbReference type="ARBA" id="ARBA00023136"/>
    </source>
</evidence>
<dbReference type="InterPro" id="IPR020846">
    <property type="entry name" value="MFS_dom"/>
</dbReference>
<evidence type="ECO:0000256" key="3">
    <source>
        <dbReference type="ARBA" id="ARBA00022692"/>
    </source>
</evidence>
<reference evidence="11" key="1">
    <citation type="submission" date="2010-02" db="EMBL/GenBank/DDBJ databases">
        <title>The Genome Sequence of Prevotella oris strain C735.</title>
        <authorList>
            <consortium name="The Broad Institute Genome Sequencing Platform"/>
            <person name="Ward D."/>
            <person name="Feldgarden M."/>
            <person name="Earl A."/>
            <person name="Young S.K."/>
            <person name="Zeng Q."/>
            <person name="Koehrsen M."/>
            <person name="Alvarado L."/>
            <person name="Berlin A."/>
            <person name="Bochicchio J."/>
            <person name="Borenstein D."/>
            <person name="Chapman S.B."/>
            <person name="Chen Z."/>
            <person name="Engels R."/>
            <person name="Freedman E."/>
            <person name="Gellesch M."/>
            <person name="Goldberg J."/>
            <person name="Griggs A."/>
            <person name="Gujja S."/>
            <person name="Heilman E."/>
            <person name="Heiman D."/>
            <person name="Hepburn T."/>
            <person name="Howarth C."/>
            <person name="Jen D."/>
            <person name="Larson L."/>
            <person name="Mehta T."/>
            <person name="Park D."/>
            <person name="Pearson M."/>
            <person name="Roberts A."/>
            <person name="Saif S."/>
            <person name="Shea T."/>
            <person name="Shenoy N."/>
            <person name="Sisk P."/>
            <person name="Stolte C."/>
            <person name="Sykes S."/>
            <person name="Thomson T."/>
            <person name="Walk T."/>
            <person name="White J."/>
            <person name="Yandava C."/>
            <person name="Sibley C.D."/>
            <person name="Field T.R."/>
            <person name="Grinwis M."/>
            <person name="Eshaghurshan C.S."/>
            <person name="Surette M.G."/>
            <person name="Haas B."/>
            <person name="Nusbaum C."/>
            <person name="Birren B."/>
        </authorList>
    </citation>
    <scope>NUCLEOTIDE SEQUENCE [LARGE SCALE GENOMIC DNA]</scope>
    <source>
        <strain evidence="11">C505</strain>
    </source>
</reference>
<protein>
    <submittedName>
        <fullName evidence="10">Sugar porter (SP) family MFS transporter</fullName>
    </submittedName>
</protein>
<dbReference type="InterPro" id="IPR050360">
    <property type="entry name" value="MFS_Sugar_Transporters"/>
</dbReference>
<dbReference type="PROSITE" id="PS50850">
    <property type="entry name" value="MFS"/>
    <property type="match status" value="1"/>
</dbReference>
<dbReference type="AlphaFoldDB" id="F2UW26"/>
<evidence type="ECO:0000256" key="7">
    <source>
        <dbReference type="SAM" id="MobiDB-lite"/>
    </source>
</evidence>
<dbReference type="GO" id="GO:0005351">
    <property type="term" value="F:carbohydrate:proton symporter activity"/>
    <property type="evidence" value="ECO:0007669"/>
    <property type="project" value="TreeGrafter"/>
</dbReference>
<feature type="domain" description="Major facilitator superfamily (MFS) profile" evidence="9">
    <location>
        <begin position="42"/>
        <end position="489"/>
    </location>
</feature>
<dbReference type="NCBIfam" id="TIGR00879">
    <property type="entry name" value="SP"/>
    <property type="match status" value="1"/>
</dbReference>
<dbReference type="InterPro" id="IPR005828">
    <property type="entry name" value="MFS_sugar_transport-like"/>
</dbReference>
<feature type="region of interest" description="Disordered" evidence="7">
    <location>
        <begin position="1"/>
        <end position="29"/>
    </location>
</feature>
<evidence type="ECO:0000256" key="2">
    <source>
        <dbReference type="ARBA" id="ARBA00010992"/>
    </source>
</evidence>
<feature type="transmembrane region" description="Helical" evidence="8">
    <location>
        <begin position="109"/>
        <end position="130"/>
    </location>
</feature>
<feature type="transmembrane region" description="Helical" evidence="8">
    <location>
        <begin position="179"/>
        <end position="198"/>
    </location>
</feature>
<sequence length="502" mass="52940">MSTKKVHHPMTTTASPGRKVSSSGKQPSPQARAAARRYATVLALIATLGPFFYGFEGMVLNGAIKAVGSEFHLGELAKGVAGSAGIIGGLIGAVLAGRISDKIGRRTTLMWVGPFLAFEAVCGVFSPMLGSYGYPFLLLCRVVGGIGFGAATTVAPGYVAEIAPADIRGRLIGFRQLSIILGLFFAGLINVAVTSAAGGAGKELALGLQAWQWMFACLIIPAVFYIVFTTFIPESPRYLVSVGRREEAEKILVKVTADPDPAARVKAIAATMGADGTAKMSVGQIWASQWRGLVLVGMAIAAFQQLTGINGVFFYSNTLFGAVGFTEAMALQQTLIITAFKIVGVVSGILLVDKVGRKRMLIYGGTIIFLSLAVVATVFTVAPIVNGKPDISSAPALGFVAVAALCTFIFGFTSSWGPIFSIVMGEMFPNQIRGGAMSLASGADFLVNFLVVLFFPYLIAWSPAGTYWIYCAFGVLAVIFTARYLHETTGTQLEDVDKVVSQ</sequence>
<feature type="transmembrane region" description="Helical" evidence="8">
    <location>
        <begin position="38"/>
        <end position="56"/>
    </location>
</feature>
<keyword evidence="5 8" id="KW-0472">Membrane</keyword>
<dbReference type="PROSITE" id="PS00217">
    <property type="entry name" value="SUGAR_TRANSPORT_2"/>
    <property type="match status" value="1"/>
</dbReference>
<reference evidence="10 11" key="2">
    <citation type="submission" date="2011-10" db="EMBL/GenBank/DDBJ databases">
        <title>The Genome Sequence of Actinomyces viscosus C505.</title>
        <authorList>
            <consortium name="The Broad Institute Genome Sequencing Platform"/>
            <consortium name="The Broad Institute Genome Sequencing Center for Infectious Disease"/>
            <person name="Earl A."/>
            <person name="Ward D."/>
            <person name="Feldgarden M."/>
            <person name="Gevers D."/>
            <person name="Sibley C.D."/>
            <person name="Field T.R."/>
            <person name="Grinwis M."/>
            <person name="Eshaghurshan C.S."/>
            <person name="Surette M.G."/>
            <person name="Young S.K."/>
            <person name="Zeng Q."/>
            <person name="Gargeya S."/>
            <person name="Fitzgerald M."/>
            <person name="Haas B."/>
            <person name="Abouelleil A."/>
            <person name="Alvarado L."/>
            <person name="Arachchi H.M."/>
            <person name="Berlin A."/>
            <person name="Brown A."/>
            <person name="Chapman S.B."/>
            <person name="Chen Z."/>
            <person name="Dunbar C."/>
            <person name="Freedman E."/>
            <person name="Gearin G."/>
            <person name="Goldberg J."/>
            <person name="Griggs A."/>
            <person name="Gujja S."/>
            <person name="Heiman D."/>
            <person name="Howarth C."/>
            <person name="Larson L."/>
            <person name="Lui A."/>
            <person name="MacDonald P.J.P."/>
            <person name="Montmayeur A."/>
            <person name="Murphy C."/>
            <person name="Neiman D."/>
            <person name="Pearson M."/>
            <person name="Priest M."/>
            <person name="Roberts A."/>
            <person name="Saif S."/>
            <person name="Shea T."/>
            <person name="Shenoy N."/>
            <person name="Sisk P."/>
            <person name="Stolte C."/>
            <person name="Sykes S."/>
            <person name="Wortman J."/>
            <person name="Nusbaum C."/>
            <person name="Birren B."/>
        </authorList>
    </citation>
    <scope>NUCLEOTIDE SEQUENCE [LARGE SCALE GENOMIC DNA]</scope>
    <source>
        <strain evidence="10 11">C505</strain>
    </source>
</reference>
<comment type="subcellular location">
    <subcellularLocation>
        <location evidence="1">Cell membrane</location>
        <topology evidence="1">Multi-pass membrane protein</topology>
    </subcellularLocation>
</comment>
<dbReference type="EMBL" id="ACRE02000025">
    <property type="protein sequence ID" value="EGE39279.2"/>
    <property type="molecule type" value="Genomic_DNA"/>
</dbReference>
<keyword evidence="6" id="KW-0813">Transport</keyword>
<dbReference type="SUPFAM" id="SSF103473">
    <property type="entry name" value="MFS general substrate transporter"/>
    <property type="match status" value="1"/>
</dbReference>
<dbReference type="GO" id="GO:0005886">
    <property type="term" value="C:plasma membrane"/>
    <property type="evidence" value="ECO:0007669"/>
    <property type="project" value="UniProtKB-SubCell"/>
</dbReference>
<evidence type="ECO:0000313" key="11">
    <source>
        <dbReference type="Proteomes" id="UP000004668"/>
    </source>
</evidence>
<evidence type="ECO:0000256" key="1">
    <source>
        <dbReference type="ARBA" id="ARBA00004651"/>
    </source>
</evidence>
<dbReference type="PANTHER" id="PTHR48022:SF2">
    <property type="entry name" value="PLASTIDIC GLUCOSE TRANSPORTER 4"/>
    <property type="match status" value="1"/>
</dbReference>
<feature type="transmembrane region" description="Helical" evidence="8">
    <location>
        <begin position="335"/>
        <end position="353"/>
    </location>
</feature>
<evidence type="ECO:0000259" key="9">
    <source>
        <dbReference type="PROSITE" id="PS50850"/>
    </source>
</evidence>
<feature type="transmembrane region" description="Helical" evidence="8">
    <location>
        <begin position="436"/>
        <end position="461"/>
    </location>
</feature>
<dbReference type="PROSITE" id="PS00216">
    <property type="entry name" value="SUGAR_TRANSPORT_1"/>
    <property type="match status" value="2"/>
</dbReference>
<dbReference type="Proteomes" id="UP000004668">
    <property type="component" value="Unassembled WGS sequence"/>
</dbReference>
<dbReference type="eggNOG" id="COG0477">
    <property type="taxonomic scope" value="Bacteria"/>
</dbReference>
<feature type="transmembrane region" description="Helical" evidence="8">
    <location>
        <begin position="360"/>
        <end position="385"/>
    </location>
</feature>
<keyword evidence="4 8" id="KW-1133">Transmembrane helix</keyword>
<accession>F2UW26</accession>
<dbReference type="Gene3D" id="1.20.1250.20">
    <property type="entry name" value="MFS general substrate transporter like domains"/>
    <property type="match status" value="1"/>
</dbReference>
<dbReference type="InterPro" id="IPR036259">
    <property type="entry name" value="MFS_trans_sf"/>
</dbReference>
<proteinExistence type="inferred from homology"/>